<reference evidence="2" key="1">
    <citation type="submission" date="2023-02" db="EMBL/GenBank/DDBJ databases">
        <title>Identification and recombinant expression of a fungal hydrolase from Papiliotrema laurentii that hydrolyzes apple cutin and clears colloidal polyester polyurethane.</title>
        <authorList>
            <consortium name="DOE Joint Genome Institute"/>
            <person name="Roman V.A."/>
            <person name="Bojanowski C."/>
            <person name="Crable B.R."/>
            <person name="Wagner D.N."/>
            <person name="Hung C.S."/>
            <person name="Nadeau L.J."/>
            <person name="Schratz L."/>
            <person name="Haridas S."/>
            <person name="Pangilinan J."/>
            <person name="Lipzen A."/>
            <person name="Na H."/>
            <person name="Yan M."/>
            <person name="Ng V."/>
            <person name="Grigoriev I.V."/>
            <person name="Spatafora J.W."/>
            <person name="Barlow D."/>
            <person name="Biffinger J."/>
            <person name="Kelley-Loughnane N."/>
            <person name="Varaljay V.A."/>
            <person name="Crookes-Goodson W.J."/>
        </authorList>
    </citation>
    <scope>NUCLEOTIDE SEQUENCE</scope>
    <source>
        <strain evidence="2">5307AH</strain>
    </source>
</reference>
<dbReference type="AlphaFoldDB" id="A0AAD9FRP6"/>
<dbReference type="EMBL" id="JAODAN010000004">
    <property type="protein sequence ID" value="KAK1924913.1"/>
    <property type="molecule type" value="Genomic_DNA"/>
</dbReference>
<gene>
    <name evidence="2" type="ORF">DB88DRAFT_545780</name>
</gene>
<feature type="region of interest" description="Disordered" evidence="1">
    <location>
        <begin position="54"/>
        <end position="86"/>
    </location>
</feature>
<sequence length="222" mass="24287">MTRADADRKVKGTEGEAGPTLLERSTCVDLESRTSSYRLSQDEGLLFSDVKWSREAKKKTSLGSKSDNEDPRSSHCRGKGKVDQATDLMGASAPSTEKIPQAREHDAAPRLTRIETTKAKRSIRLDGSIVGWCRKDPCLIPRVAIESIRSGGGSTHDECGLGYWWSGKSKCERLSHYASPEVPLRAGGGMDIDRLKTREGFVYAVNSSVTVDKTQIPRSVCA</sequence>
<evidence type="ECO:0000313" key="3">
    <source>
        <dbReference type="Proteomes" id="UP001182556"/>
    </source>
</evidence>
<accession>A0AAD9FRP6</accession>
<evidence type="ECO:0000256" key="1">
    <source>
        <dbReference type="SAM" id="MobiDB-lite"/>
    </source>
</evidence>
<keyword evidence="3" id="KW-1185">Reference proteome</keyword>
<feature type="compositionally biased region" description="Basic and acidic residues" evidence="1">
    <location>
        <begin position="1"/>
        <end position="14"/>
    </location>
</feature>
<evidence type="ECO:0000313" key="2">
    <source>
        <dbReference type="EMBL" id="KAK1924913.1"/>
    </source>
</evidence>
<proteinExistence type="predicted"/>
<dbReference type="Proteomes" id="UP001182556">
    <property type="component" value="Unassembled WGS sequence"/>
</dbReference>
<name>A0AAD9FRP6_PAPLA</name>
<organism evidence="2 3">
    <name type="scientific">Papiliotrema laurentii</name>
    <name type="common">Cryptococcus laurentii</name>
    <dbReference type="NCBI Taxonomy" id="5418"/>
    <lineage>
        <taxon>Eukaryota</taxon>
        <taxon>Fungi</taxon>
        <taxon>Dikarya</taxon>
        <taxon>Basidiomycota</taxon>
        <taxon>Agaricomycotina</taxon>
        <taxon>Tremellomycetes</taxon>
        <taxon>Tremellales</taxon>
        <taxon>Rhynchogastremaceae</taxon>
        <taxon>Papiliotrema</taxon>
    </lineage>
</organism>
<protein>
    <submittedName>
        <fullName evidence="2">Uncharacterized protein</fullName>
    </submittedName>
</protein>
<feature type="region of interest" description="Disordered" evidence="1">
    <location>
        <begin position="1"/>
        <end position="24"/>
    </location>
</feature>
<comment type="caution">
    <text evidence="2">The sequence shown here is derived from an EMBL/GenBank/DDBJ whole genome shotgun (WGS) entry which is preliminary data.</text>
</comment>